<keyword evidence="11" id="KW-0472">Membrane</keyword>
<accession>A0A8S3ZAZ8</accession>
<dbReference type="Proteomes" id="UP000678393">
    <property type="component" value="Unassembled WGS sequence"/>
</dbReference>
<dbReference type="PANTHER" id="PTHR13803">
    <property type="entry name" value="SEC24-RELATED PROTEIN"/>
    <property type="match status" value="1"/>
</dbReference>
<keyword evidence="10" id="KW-0333">Golgi apparatus</keyword>
<keyword evidence="12" id="KW-0968">Cytoplasmic vesicle</keyword>
<evidence type="ECO:0000259" key="15">
    <source>
        <dbReference type="Pfam" id="PF04811"/>
    </source>
</evidence>
<dbReference type="Gene3D" id="2.60.40.1670">
    <property type="entry name" value="beta-sandwich domain of Sec23/24"/>
    <property type="match status" value="1"/>
</dbReference>
<evidence type="ECO:0000256" key="5">
    <source>
        <dbReference type="ARBA" id="ARBA00022448"/>
    </source>
</evidence>
<dbReference type="GO" id="GO:0000149">
    <property type="term" value="F:SNARE binding"/>
    <property type="evidence" value="ECO:0007669"/>
    <property type="project" value="TreeGrafter"/>
</dbReference>
<keyword evidence="6" id="KW-0963">Cytoplasm</keyword>
<feature type="non-terminal residue" evidence="18">
    <location>
        <position position="1"/>
    </location>
</feature>
<keyword evidence="19" id="KW-1185">Reference proteome</keyword>
<dbReference type="InterPro" id="IPR012990">
    <property type="entry name" value="Beta-sandwich_Sec23_24"/>
</dbReference>
<dbReference type="SUPFAM" id="SSF53300">
    <property type="entry name" value="vWA-like"/>
    <property type="match status" value="1"/>
</dbReference>
<dbReference type="SUPFAM" id="SSF82919">
    <property type="entry name" value="Zn-finger domain of Sec23/24"/>
    <property type="match status" value="1"/>
</dbReference>
<feature type="domain" description="Sec23/Sec24 helical" evidence="16">
    <location>
        <begin position="488"/>
        <end position="577"/>
    </location>
</feature>
<dbReference type="Gene3D" id="3.40.20.10">
    <property type="entry name" value="Severin"/>
    <property type="match status" value="1"/>
</dbReference>
<dbReference type="Pfam" id="PF04815">
    <property type="entry name" value="Sec23_helical"/>
    <property type="match status" value="1"/>
</dbReference>
<dbReference type="InterPro" id="IPR036465">
    <property type="entry name" value="vWFA_dom_sf"/>
</dbReference>
<dbReference type="Gene3D" id="3.40.50.410">
    <property type="entry name" value="von Willebrand factor, type A domain"/>
    <property type="match status" value="1"/>
</dbReference>
<evidence type="ECO:0000256" key="2">
    <source>
        <dbReference type="ARBA" id="ARBA00004394"/>
    </source>
</evidence>
<evidence type="ECO:0000256" key="8">
    <source>
        <dbReference type="ARBA" id="ARBA00022892"/>
    </source>
</evidence>
<comment type="similarity">
    <text evidence="4">Belongs to the SEC23/SEC24 family. SEC24 subfamily.</text>
</comment>
<dbReference type="PANTHER" id="PTHR13803:SF39">
    <property type="entry name" value="SECRETORY 24AB, ISOFORM A"/>
    <property type="match status" value="1"/>
</dbReference>
<sequence>DSQKVLNLLNERQLMPPDGIETAKPTLPPQFKNVYCDPDVFRCTLNAVPKTSSLLGKSKLPLGVLIHPFRDLSNLPVIQSSVIVRCRACRSYINPYVTFIDQRKWKCNLCFRTNDLPEEFSFDPVSKTYGDPQRRPEVKSATIEFIAPSEYMLRPPQPAVYLFLLDVSFNAVETGYLQHFCRVLMEELDRLPGDARTSVGFLCYDKSLYYFNLADNLSRPQMLCVPELEDPFLPSPDSLLVNLHESKELVVELLKQLPKLFEGNFETGSALGAALQSGLKLMSLTGGRMTVMQTCLPTIGPGALQNRDTGNTSGKNVANIGPATDFYKKLALDYSKHQIAVDLFMLNGQYADIATLSCISKYTAGCVYYYPSFHTLKNPGLAEKFSTDLRRYLTRKIGFESVMRIRCTRGLSIHTFHGNFFVRSTDLLSLPNINPDAGFGMQISIEDNLDHVSFFSCLLCERRIRVHTLCLPVTEQLSEIFVSADQLAVAALLAKMGIDARESMINATVDALSAYAQQIPAAQRVGALVAPFSLRLMPMLMLAVLKNLAFSQAGNTKVDDRVFALQQCKVLPVGYLIQKLLPHLYPLHQLSSEKPLKYGKEVIPSAPLLPLSSASLSHAGLFLLDTGESMYLLVGGEIENQTCQDVFGKPDFLSILDGMESLPELDNPTSRNIRSFISYLKDARPHGVTFSVIRDFSGANRFSFFQHLHENKTETSMSYYEFLQFLQGKAKG</sequence>
<evidence type="ECO:0000259" key="17">
    <source>
        <dbReference type="Pfam" id="PF08033"/>
    </source>
</evidence>
<dbReference type="InterPro" id="IPR007123">
    <property type="entry name" value="Gelsolin-like_dom"/>
</dbReference>
<dbReference type="OrthoDB" id="49016at2759"/>
<evidence type="ECO:0000259" key="13">
    <source>
        <dbReference type="Pfam" id="PF00626"/>
    </source>
</evidence>
<dbReference type="InterPro" id="IPR036175">
    <property type="entry name" value="Sec23/24_helical_dom_sf"/>
</dbReference>
<dbReference type="GO" id="GO:0030127">
    <property type="term" value="C:COPII vesicle coat"/>
    <property type="evidence" value="ECO:0007669"/>
    <property type="project" value="InterPro"/>
</dbReference>
<dbReference type="Pfam" id="PF04810">
    <property type="entry name" value="zf-Sec23_Sec24"/>
    <property type="match status" value="1"/>
</dbReference>
<dbReference type="InterPro" id="IPR036174">
    <property type="entry name" value="Znf_Sec23_Sec24_sf"/>
</dbReference>
<dbReference type="GO" id="GO:0006886">
    <property type="term" value="P:intracellular protein transport"/>
    <property type="evidence" value="ECO:0007669"/>
    <property type="project" value="InterPro"/>
</dbReference>
<dbReference type="Gene3D" id="2.30.30.380">
    <property type="entry name" value="Zn-finger domain of Sec23/24"/>
    <property type="match status" value="1"/>
</dbReference>
<dbReference type="SUPFAM" id="SSF82754">
    <property type="entry name" value="C-terminal, gelsolin-like domain of Sec23/24"/>
    <property type="match status" value="1"/>
</dbReference>
<proteinExistence type="inferred from homology"/>
<dbReference type="Pfam" id="PF00626">
    <property type="entry name" value="Gelsolin"/>
    <property type="match status" value="1"/>
</dbReference>
<evidence type="ECO:0000256" key="6">
    <source>
        <dbReference type="ARBA" id="ARBA00022490"/>
    </source>
</evidence>
<keyword evidence="5" id="KW-0813">Transport</keyword>
<organism evidence="18 19">
    <name type="scientific">Candidula unifasciata</name>
    <dbReference type="NCBI Taxonomy" id="100452"/>
    <lineage>
        <taxon>Eukaryota</taxon>
        <taxon>Metazoa</taxon>
        <taxon>Spiralia</taxon>
        <taxon>Lophotrochozoa</taxon>
        <taxon>Mollusca</taxon>
        <taxon>Gastropoda</taxon>
        <taxon>Heterobranchia</taxon>
        <taxon>Euthyneura</taxon>
        <taxon>Panpulmonata</taxon>
        <taxon>Eupulmonata</taxon>
        <taxon>Stylommatophora</taxon>
        <taxon>Helicina</taxon>
        <taxon>Helicoidea</taxon>
        <taxon>Geomitridae</taxon>
        <taxon>Candidula</taxon>
    </lineage>
</organism>
<dbReference type="InterPro" id="IPR006895">
    <property type="entry name" value="Znf_Sec23_Sec24"/>
</dbReference>
<dbReference type="GO" id="GO:0005789">
    <property type="term" value="C:endoplasmic reticulum membrane"/>
    <property type="evidence" value="ECO:0007669"/>
    <property type="project" value="UniProtKB-SubCell"/>
</dbReference>
<dbReference type="Gene3D" id="1.20.120.730">
    <property type="entry name" value="Sec23/Sec24 helical domain"/>
    <property type="match status" value="1"/>
</dbReference>
<reference evidence="18" key="1">
    <citation type="submission" date="2021-04" db="EMBL/GenBank/DDBJ databases">
        <authorList>
            <consortium name="Molecular Ecology Group"/>
        </authorList>
    </citation>
    <scope>NUCLEOTIDE SEQUENCE</scope>
</reference>
<dbReference type="AlphaFoldDB" id="A0A8S3ZAZ8"/>
<evidence type="ECO:0008006" key="20">
    <source>
        <dbReference type="Google" id="ProtNLM"/>
    </source>
</evidence>
<evidence type="ECO:0000313" key="19">
    <source>
        <dbReference type="Proteomes" id="UP000678393"/>
    </source>
</evidence>
<dbReference type="SUPFAM" id="SSF81811">
    <property type="entry name" value="Helical domain of Sec23/24"/>
    <property type="match status" value="1"/>
</dbReference>
<protein>
    <recommendedName>
        <fullName evidence="20">Protein transport protein Sec24B</fullName>
    </recommendedName>
</protein>
<gene>
    <name evidence="18" type="ORF">CUNI_LOCUS9799</name>
</gene>
<evidence type="ECO:0000256" key="1">
    <source>
        <dbReference type="ARBA" id="ARBA00004299"/>
    </source>
</evidence>
<dbReference type="InterPro" id="IPR050550">
    <property type="entry name" value="SEC23_SEC24_subfamily"/>
</dbReference>
<dbReference type="GO" id="GO:0000139">
    <property type="term" value="C:Golgi membrane"/>
    <property type="evidence" value="ECO:0007669"/>
    <property type="project" value="UniProtKB-SubCell"/>
</dbReference>
<feature type="domain" description="Zinc finger Sec23/Sec24-type" evidence="14">
    <location>
        <begin position="83"/>
        <end position="119"/>
    </location>
</feature>
<dbReference type="InterPro" id="IPR029006">
    <property type="entry name" value="ADF-H/Gelsolin-like_dom_sf"/>
</dbReference>
<keyword evidence="7" id="KW-0256">Endoplasmic reticulum</keyword>
<dbReference type="EMBL" id="CAJHNH020001735">
    <property type="protein sequence ID" value="CAG5124241.1"/>
    <property type="molecule type" value="Genomic_DNA"/>
</dbReference>
<name>A0A8S3ZAZ8_9EUPU</name>
<keyword evidence="8" id="KW-0931">ER-Golgi transport</keyword>
<dbReference type="CDD" id="cd01479">
    <property type="entry name" value="Sec24-like"/>
    <property type="match status" value="1"/>
</dbReference>
<dbReference type="GO" id="GO:0070971">
    <property type="term" value="C:endoplasmic reticulum exit site"/>
    <property type="evidence" value="ECO:0007669"/>
    <property type="project" value="TreeGrafter"/>
</dbReference>
<keyword evidence="9" id="KW-0653">Protein transport</keyword>
<evidence type="ECO:0000256" key="4">
    <source>
        <dbReference type="ARBA" id="ARBA00008334"/>
    </source>
</evidence>
<feature type="domain" description="Gelsolin-like" evidence="13">
    <location>
        <begin position="605"/>
        <end position="677"/>
    </location>
</feature>
<evidence type="ECO:0000259" key="16">
    <source>
        <dbReference type="Pfam" id="PF04815"/>
    </source>
</evidence>
<feature type="domain" description="Sec23/Sec24 beta-sandwich" evidence="17">
    <location>
        <begin position="398"/>
        <end position="474"/>
    </location>
</feature>
<dbReference type="Pfam" id="PF04811">
    <property type="entry name" value="Sec23_trunk"/>
    <property type="match status" value="1"/>
</dbReference>
<evidence type="ECO:0000256" key="12">
    <source>
        <dbReference type="ARBA" id="ARBA00023329"/>
    </source>
</evidence>
<dbReference type="InterPro" id="IPR036180">
    <property type="entry name" value="Gelsolin-like_dom_sf"/>
</dbReference>
<evidence type="ECO:0000256" key="3">
    <source>
        <dbReference type="ARBA" id="ARBA00004397"/>
    </source>
</evidence>
<feature type="domain" description="Sec23/Sec24 trunk" evidence="15">
    <location>
        <begin position="156"/>
        <end position="393"/>
    </location>
</feature>
<evidence type="ECO:0000313" key="18">
    <source>
        <dbReference type="EMBL" id="CAG5124241.1"/>
    </source>
</evidence>
<dbReference type="InterPro" id="IPR041742">
    <property type="entry name" value="Sec24-like_trunk_dom"/>
</dbReference>
<evidence type="ECO:0000256" key="7">
    <source>
        <dbReference type="ARBA" id="ARBA00022824"/>
    </source>
</evidence>
<dbReference type="InterPro" id="IPR006900">
    <property type="entry name" value="Sec23/24_helical_dom"/>
</dbReference>
<evidence type="ECO:0000256" key="9">
    <source>
        <dbReference type="ARBA" id="ARBA00022927"/>
    </source>
</evidence>
<evidence type="ECO:0000256" key="11">
    <source>
        <dbReference type="ARBA" id="ARBA00023136"/>
    </source>
</evidence>
<dbReference type="SUPFAM" id="SSF81995">
    <property type="entry name" value="beta-sandwich domain of Sec23/24"/>
    <property type="match status" value="1"/>
</dbReference>
<dbReference type="GO" id="GO:0090110">
    <property type="term" value="P:COPII-coated vesicle cargo loading"/>
    <property type="evidence" value="ECO:0007669"/>
    <property type="project" value="TreeGrafter"/>
</dbReference>
<comment type="caution">
    <text evidence="18">The sequence shown here is derived from an EMBL/GenBank/DDBJ whole genome shotgun (WGS) entry which is preliminary data.</text>
</comment>
<dbReference type="InterPro" id="IPR006896">
    <property type="entry name" value="Sec23/24_trunk_dom"/>
</dbReference>
<evidence type="ECO:0000256" key="10">
    <source>
        <dbReference type="ARBA" id="ARBA00023034"/>
    </source>
</evidence>
<evidence type="ECO:0000259" key="14">
    <source>
        <dbReference type="Pfam" id="PF04810"/>
    </source>
</evidence>
<dbReference type="Pfam" id="PF08033">
    <property type="entry name" value="Sec23_BS"/>
    <property type="match status" value="1"/>
</dbReference>
<dbReference type="FunFam" id="2.30.30.380:FF:000004">
    <property type="entry name" value="SEC24 homolog B, COPII coat complex component"/>
    <property type="match status" value="1"/>
</dbReference>
<dbReference type="GO" id="GO:0008270">
    <property type="term" value="F:zinc ion binding"/>
    <property type="evidence" value="ECO:0007669"/>
    <property type="project" value="InterPro"/>
</dbReference>
<comment type="subcellular location">
    <subcellularLocation>
        <location evidence="1">Cytoplasmic vesicle</location>
        <location evidence="1">COPII-coated vesicle membrane</location>
        <topology evidence="1">Peripheral membrane protein</topology>
        <orientation evidence="1">Cytoplasmic side</orientation>
    </subcellularLocation>
    <subcellularLocation>
        <location evidence="3">Endoplasmic reticulum membrane</location>
        <topology evidence="3">Peripheral membrane protein</topology>
        <orientation evidence="3">Cytoplasmic side</orientation>
    </subcellularLocation>
    <subcellularLocation>
        <location evidence="2">Golgi apparatus membrane</location>
    </subcellularLocation>
</comment>